<sequence length="289" mass="33625">MIDFDDINNVIEDYDLTSSASYSDKSYKENRLYDINMKAYNLVRSMTNLSNHIESTLKKTYDQESRLKEEYFMAVQADIAYTNPHLTSKDQLNKTWDSINDSFQKDKSVLKKAIDYADLSSSKDRILFLSDFIVQQIKSAYPYINGLRILKSFRIGSENTVAICGLIKERIESVKPRKAPRSRTPTALHYALKVYYLQQSKYMEYFENHPSGVLAGIKEFVNGRDYHLKSDKNFQQTYNKISNYSTNRISKQNAPKIKFVIEHMLIGYPKAIEIAEEELQKAISKNKYD</sequence>
<protein>
    <submittedName>
        <fullName evidence="1">Uncharacterized protein</fullName>
    </submittedName>
</protein>
<proteinExistence type="predicted"/>
<evidence type="ECO:0000313" key="2">
    <source>
        <dbReference type="Proteomes" id="UP000239800"/>
    </source>
</evidence>
<reference evidence="1 2" key="1">
    <citation type="submission" date="2016-11" db="EMBL/GenBank/DDBJ databases">
        <title>Trade-off between light-utilization and light-protection in marine flavobacteria.</title>
        <authorList>
            <person name="Kumagai Y."/>
        </authorList>
    </citation>
    <scope>NUCLEOTIDE SEQUENCE [LARGE SCALE GENOMIC DNA]</scope>
    <source>
        <strain evidence="1 2">NBRC 107741</strain>
    </source>
</reference>
<gene>
    <name evidence="1" type="ORF">BST85_03765</name>
</gene>
<dbReference type="Proteomes" id="UP000239800">
    <property type="component" value="Unassembled WGS sequence"/>
</dbReference>
<name>A0A2S7KNB1_9FLAO</name>
<comment type="caution">
    <text evidence="1">The sequence shown here is derived from an EMBL/GenBank/DDBJ whole genome shotgun (WGS) entry which is preliminary data.</text>
</comment>
<keyword evidence="2" id="KW-1185">Reference proteome</keyword>
<dbReference type="EMBL" id="MQUB01000001">
    <property type="protein sequence ID" value="PQB04115.1"/>
    <property type="molecule type" value="Genomic_DNA"/>
</dbReference>
<dbReference type="RefSeq" id="WP_104812039.1">
    <property type="nucleotide sequence ID" value="NZ_MQUB01000001.1"/>
</dbReference>
<evidence type="ECO:0000313" key="1">
    <source>
        <dbReference type="EMBL" id="PQB04115.1"/>
    </source>
</evidence>
<dbReference type="AlphaFoldDB" id="A0A2S7KNB1"/>
<organism evidence="1 2">
    <name type="scientific">Aureitalea marina</name>
    <dbReference type="NCBI Taxonomy" id="930804"/>
    <lineage>
        <taxon>Bacteria</taxon>
        <taxon>Pseudomonadati</taxon>
        <taxon>Bacteroidota</taxon>
        <taxon>Flavobacteriia</taxon>
        <taxon>Flavobacteriales</taxon>
        <taxon>Flavobacteriaceae</taxon>
        <taxon>Aureitalea</taxon>
    </lineage>
</organism>
<accession>A0A2S7KNB1</accession>